<reference evidence="1 2" key="1">
    <citation type="journal article" date="2015" name="Genome Announc.">
        <title>Genome sequencing of 18 francisella strains to aid in assay development and testing.</title>
        <authorList>
            <person name="Johnson S.L."/>
            <person name="Daligault H.E."/>
            <person name="Davenport K.W."/>
            <person name="Coyne S.R."/>
            <person name="Frey K.G."/>
            <person name="Koroleva G.I."/>
            <person name="Broomall S.M."/>
            <person name="Bishop-Lilly K.A."/>
            <person name="Bruce D.C."/>
            <person name="Chertkov O."/>
            <person name="Freitas T."/>
            <person name="Jaissle J."/>
            <person name="Ladner J.T."/>
            <person name="Rosenzweig C.N."/>
            <person name="Gibbons H.S."/>
            <person name="Palacios G.F."/>
            <person name="Redden C.L."/>
            <person name="Xu Y."/>
            <person name="Minogue T.D."/>
            <person name="Chain P.S."/>
        </authorList>
    </citation>
    <scope>NUCLEOTIDE SEQUENCE [LARGE SCALE GENOMIC DNA]</scope>
    <source>
        <strain evidence="1 2">GA01-2794</strain>
    </source>
</reference>
<sequence length="157" mass="18300">MGSKYMIKIHFTYSNNWISKAIKFFSVSKFSHVEIEIDEICYSAKPFKGVYAHSYADLCIKEANIQTFSINTDVTEEQKSLLKLFLEEQVSKGYDYKAVLGCALWKRDWENDDKRWFCSELIASAMNYAGLELTNKFYKPHRLIPEDLAVSLRLKVN</sequence>
<gene>
    <name evidence="1" type="ORF">LA55_1222</name>
</gene>
<dbReference type="Proteomes" id="UP000031830">
    <property type="component" value="Chromosome"/>
</dbReference>
<protein>
    <submittedName>
        <fullName evidence="1">Uncharacterized protein</fullName>
    </submittedName>
</protein>
<name>A0A0B6D2E7_9GAMM</name>
<dbReference type="AlphaFoldDB" id="A0A0B6D2E7"/>
<dbReference type="EMBL" id="CP009440">
    <property type="protein sequence ID" value="AJI53031.1"/>
    <property type="molecule type" value="Genomic_DNA"/>
</dbReference>
<evidence type="ECO:0000313" key="1">
    <source>
        <dbReference type="EMBL" id="AJI53031.1"/>
    </source>
</evidence>
<accession>A0A0B6D2E7</accession>
<organism evidence="1 2">
    <name type="scientific">Francisella philomiragia</name>
    <dbReference type="NCBI Taxonomy" id="28110"/>
    <lineage>
        <taxon>Bacteria</taxon>
        <taxon>Pseudomonadati</taxon>
        <taxon>Pseudomonadota</taxon>
        <taxon>Gammaproteobacteria</taxon>
        <taxon>Thiotrichales</taxon>
        <taxon>Francisellaceae</taxon>
        <taxon>Francisella</taxon>
    </lineage>
</organism>
<evidence type="ECO:0000313" key="2">
    <source>
        <dbReference type="Proteomes" id="UP000031830"/>
    </source>
</evidence>
<dbReference type="KEGG" id="fpz:LA55_1222"/>
<dbReference type="InterPro" id="IPR038765">
    <property type="entry name" value="Papain-like_cys_pep_sf"/>
</dbReference>
<dbReference type="SUPFAM" id="SSF54001">
    <property type="entry name" value="Cysteine proteinases"/>
    <property type="match status" value="1"/>
</dbReference>
<proteinExistence type="predicted"/>
<dbReference type="Gene3D" id="3.90.1720.10">
    <property type="entry name" value="endopeptidase domain like (from Nostoc punctiforme)"/>
    <property type="match status" value="1"/>
</dbReference>